<evidence type="ECO:0000313" key="3">
    <source>
        <dbReference type="Proteomes" id="UP000559626"/>
    </source>
</evidence>
<keyword evidence="3" id="KW-1185">Reference proteome</keyword>
<feature type="chain" id="PRO_5031317005" description="DUF5683 domain-containing protein" evidence="1">
    <location>
        <begin position="26"/>
        <end position="200"/>
    </location>
</feature>
<evidence type="ECO:0008006" key="4">
    <source>
        <dbReference type="Google" id="ProtNLM"/>
    </source>
</evidence>
<protein>
    <recommendedName>
        <fullName evidence="4">DUF5683 domain-containing protein</fullName>
    </recommendedName>
</protein>
<reference evidence="2 3" key="1">
    <citation type="submission" date="2020-04" db="EMBL/GenBank/DDBJ databases">
        <title>Hymenobacter polaris sp. nov., isolated from Arctic soil.</title>
        <authorList>
            <person name="Dahal R.H."/>
        </authorList>
    </citation>
    <scope>NUCLEOTIDE SEQUENCE [LARGE SCALE GENOMIC DNA]</scope>
    <source>
        <strain evidence="2 3">RP-2-7</strain>
    </source>
</reference>
<feature type="signal peptide" evidence="1">
    <location>
        <begin position="1"/>
        <end position="25"/>
    </location>
</feature>
<evidence type="ECO:0000256" key="1">
    <source>
        <dbReference type="SAM" id="SignalP"/>
    </source>
</evidence>
<evidence type="ECO:0000313" key="2">
    <source>
        <dbReference type="EMBL" id="NML67277.1"/>
    </source>
</evidence>
<dbReference type="EMBL" id="JABBGH010000003">
    <property type="protein sequence ID" value="NML67277.1"/>
    <property type="molecule type" value="Genomic_DNA"/>
</dbReference>
<keyword evidence="1" id="KW-0732">Signal</keyword>
<dbReference type="RefSeq" id="WP_169532956.1">
    <property type="nucleotide sequence ID" value="NZ_JABBGH010000003.1"/>
</dbReference>
<gene>
    <name evidence="2" type="ORF">HHL22_18895</name>
</gene>
<proteinExistence type="predicted"/>
<comment type="caution">
    <text evidence="2">The sequence shown here is derived from an EMBL/GenBank/DDBJ whole genome shotgun (WGS) entry which is preliminary data.</text>
</comment>
<accession>A0A7Y0AHH2</accession>
<dbReference type="AlphaFoldDB" id="A0A7Y0AHH2"/>
<organism evidence="2 3">
    <name type="scientific">Hymenobacter polaris</name>
    <dbReference type="NCBI Taxonomy" id="2682546"/>
    <lineage>
        <taxon>Bacteria</taxon>
        <taxon>Pseudomonadati</taxon>
        <taxon>Bacteroidota</taxon>
        <taxon>Cytophagia</taxon>
        <taxon>Cytophagales</taxon>
        <taxon>Hymenobacteraceae</taxon>
        <taxon>Hymenobacter</taxon>
    </lineage>
</organism>
<name>A0A7Y0AHH2_9BACT</name>
<sequence length="200" mass="21652">MKSYSMRWLAIGCFAALTATSPLRAAAQAAPATIRLQPEDLERGQYGPQHNFFFLPPGKTGEESYQSAGFFGQKLRPYLNNNQEALASLNAYKRQKSLYLADRALLVGSVLGYGAQVYNGGNAQYASPGQIVAGGLLVTSLVATLFINRHTNEYLQQAVDSYNSDLPTTRHGGLRPLRPATYGLAATPQGRPVLALGWTL</sequence>
<dbReference type="Proteomes" id="UP000559626">
    <property type="component" value="Unassembled WGS sequence"/>
</dbReference>